<dbReference type="Proteomes" id="UP000601597">
    <property type="component" value="Unassembled WGS sequence"/>
</dbReference>
<evidence type="ECO:0000256" key="2">
    <source>
        <dbReference type="ARBA" id="ARBA00022448"/>
    </source>
</evidence>
<sequence length="382" mass="41391">MNLFTRNSLVTVAAAGLMLSGTAMAETLSHATGYPPNTIGANGAEAFASALEEYSNGDMDAKVYASSLLSFSETSPGIRDGMADSGFVLMSYYPKEFAVSNLAAELSMLVQLDNVQDSTAGLAFMGAMADFVFNYCDECVNEFSAQNQVFTSASASDNYMLQCNEPVASMEQLEGKRIRTSGPHWARWVEHVGGSPVTMSVSDQYEALNQGVLDCTISSAIDMDIFKIKEVVTDITPGVPGGVYGATAFNNINRDVWMGLSEEQRKNVLRASAAGAARVSMDYHVGAAREVAAAEGRDITVHEPTAELVDVTNSFIKSDIPRIADNYTERHGVNNADQKVEQFRELLAKWAELVRDVDSAEALTDIYWNELYSKVDVSSYAL</sequence>
<evidence type="ECO:0008006" key="7">
    <source>
        <dbReference type="Google" id="ProtNLM"/>
    </source>
</evidence>
<keyword evidence="3 4" id="KW-0732">Signal</keyword>
<dbReference type="CDD" id="cd13666">
    <property type="entry name" value="PBP2_TRAP_DctP_like_1"/>
    <property type="match status" value="1"/>
</dbReference>
<evidence type="ECO:0000256" key="3">
    <source>
        <dbReference type="ARBA" id="ARBA00022729"/>
    </source>
</evidence>
<dbReference type="EMBL" id="BMXV01000001">
    <property type="protein sequence ID" value="GGY59074.1"/>
    <property type="molecule type" value="Genomic_DNA"/>
</dbReference>
<proteinExistence type="inferred from homology"/>
<dbReference type="Pfam" id="PF03480">
    <property type="entry name" value="DctP"/>
    <property type="match status" value="1"/>
</dbReference>
<keyword evidence="6" id="KW-1185">Reference proteome</keyword>
<comment type="caution">
    <text evidence="5">The sequence shown here is derived from an EMBL/GenBank/DDBJ whole genome shotgun (WGS) entry which is preliminary data.</text>
</comment>
<keyword evidence="2" id="KW-0813">Transport</keyword>
<dbReference type="InterPro" id="IPR018389">
    <property type="entry name" value="DctP_fam"/>
</dbReference>
<feature type="signal peptide" evidence="4">
    <location>
        <begin position="1"/>
        <end position="25"/>
    </location>
</feature>
<name>A0ABQ3AL45_9GAMM</name>
<dbReference type="InterPro" id="IPR038404">
    <property type="entry name" value="TRAP_DctP_sf"/>
</dbReference>
<evidence type="ECO:0000256" key="4">
    <source>
        <dbReference type="SAM" id="SignalP"/>
    </source>
</evidence>
<dbReference type="Gene3D" id="3.40.190.170">
    <property type="entry name" value="Bacterial extracellular solute-binding protein, family 7"/>
    <property type="match status" value="1"/>
</dbReference>
<organism evidence="5 6">
    <name type="scientific">Marinobacter zhanjiangensis</name>
    <dbReference type="NCBI Taxonomy" id="578215"/>
    <lineage>
        <taxon>Bacteria</taxon>
        <taxon>Pseudomonadati</taxon>
        <taxon>Pseudomonadota</taxon>
        <taxon>Gammaproteobacteria</taxon>
        <taxon>Pseudomonadales</taxon>
        <taxon>Marinobacteraceae</taxon>
        <taxon>Marinobacter</taxon>
    </lineage>
</organism>
<reference evidence="6" key="1">
    <citation type="journal article" date="2019" name="Int. J. Syst. Evol. Microbiol.">
        <title>The Global Catalogue of Microorganisms (GCM) 10K type strain sequencing project: providing services to taxonomists for standard genome sequencing and annotation.</title>
        <authorList>
            <consortium name="The Broad Institute Genomics Platform"/>
            <consortium name="The Broad Institute Genome Sequencing Center for Infectious Disease"/>
            <person name="Wu L."/>
            <person name="Ma J."/>
        </authorList>
    </citation>
    <scope>NUCLEOTIDE SEQUENCE [LARGE SCALE GENOMIC DNA]</scope>
    <source>
        <strain evidence="6">KCTC 22280</strain>
    </source>
</reference>
<dbReference type="PANTHER" id="PTHR33376:SF7">
    <property type="entry name" value="C4-DICARBOXYLATE-BINDING PROTEIN DCTB"/>
    <property type="match status" value="1"/>
</dbReference>
<accession>A0ABQ3AL45</accession>
<dbReference type="PANTHER" id="PTHR33376">
    <property type="match status" value="1"/>
</dbReference>
<evidence type="ECO:0000313" key="5">
    <source>
        <dbReference type="EMBL" id="GGY59074.1"/>
    </source>
</evidence>
<protein>
    <recommendedName>
        <fullName evidence="7">TRAP-type C4-dicarboxylate transport system, substrate-binding protein</fullName>
    </recommendedName>
</protein>
<feature type="chain" id="PRO_5045671557" description="TRAP-type C4-dicarboxylate transport system, substrate-binding protein" evidence="4">
    <location>
        <begin position="26"/>
        <end position="382"/>
    </location>
</feature>
<evidence type="ECO:0000313" key="6">
    <source>
        <dbReference type="Proteomes" id="UP000601597"/>
    </source>
</evidence>
<comment type="similarity">
    <text evidence="1">Belongs to the bacterial solute-binding protein 7 family.</text>
</comment>
<dbReference type="RefSeq" id="WP_189571421.1">
    <property type="nucleotide sequence ID" value="NZ_BMXV01000001.1"/>
</dbReference>
<evidence type="ECO:0000256" key="1">
    <source>
        <dbReference type="ARBA" id="ARBA00009023"/>
    </source>
</evidence>
<gene>
    <name evidence="5" type="ORF">GCM10007071_01640</name>
</gene>